<evidence type="ECO:0000313" key="2">
    <source>
        <dbReference type="EMBL" id="KYG10655.1"/>
    </source>
</evidence>
<evidence type="ECO:0000256" key="1">
    <source>
        <dbReference type="SAM" id="SignalP"/>
    </source>
</evidence>
<dbReference type="AlphaFoldDB" id="A0A150U124"/>
<organism evidence="2 3">
    <name type="scientific">Sorangium cellulosum</name>
    <name type="common">Polyangium cellulosum</name>
    <dbReference type="NCBI Taxonomy" id="56"/>
    <lineage>
        <taxon>Bacteria</taxon>
        <taxon>Pseudomonadati</taxon>
        <taxon>Myxococcota</taxon>
        <taxon>Polyangia</taxon>
        <taxon>Polyangiales</taxon>
        <taxon>Polyangiaceae</taxon>
        <taxon>Sorangium</taxon>
    </lineage>
</organism>
<proteinExistence type="predicted"/>
<feature type="chain" id="PRO_5007570336" description="Secreted protein" evidence="1">
    <location>
        <begin position="27"/>
        <end position="127"/>
    </location>
</feature>
<evidence type="ECO:0000313" key="3">
    <source>
        <dbReference type="Proteomes" id="UP000075502"/>
    </source>
</evidence>
<dbReference type="Proteomes" id="UP000075502">
    <property type="component" value="Unassembled WGS sequence"/>
</dbReference>
<comment type="caution">
    <text evidence="2">The sequence shown here is derived from an EMBL/GenBank/DDBJ whole genome shotgun (WGS) entry which is preliminary data.</text>
</comment>
<sequence>MMKRDLAALVASVVTLMSAFIMGCGADCESTCEKAHDAGCGYMWTKREALDPSQPPRPAWDCASLCADIERKSEVTDCTSELDDYMGCLDDQRNICETGTCVSEGIRHTGCMLSYCAKHGEGLCSSL</sequence>
<dbReference type="PROSITE" id="PS51257">
    <property type="entry name" value="PROKAR_LIPOPROTEIN"/>
    <property type="match status" value="1"/>
</dbReference>
<dbReference type="EMBL" id="JEME01000269">
    <property type="protein sequence ID" value="KYG10655.1"/>
    <property type="molecule type" value="Genomic_DNA"/>
</dbReference>
<name>A0A150U124_SORCE</name>
<reference evidence="2 3" key="1">
    <citation type="submission" date="2014-02" db="EMBL/GenBank/DDBJ databases">
        <title>The small core and large imbalanced accessory genome model reveals a collaborative survival strategy of Sorangium cellulosum strains in nature.</title>
        <authorList>
            <person name="Han K."/>
            <person name="Peng R."/>
            <person name="Blom J."/>
            <person name="Li Y.-Z."/>
        </authorList>
    </citation>
    <scope>NUCLEOTIDE SEQUENCE [LARGE SCALE GENOMIC DNA]</scope>
    <source>
        <strain evidence="2 3">So0007-03</strain>
    </source>
</reference>
<protein>
    <recommendedName>
        <fullName evidence="4">Secreted protein</fullName>
    </recommendedName>
</protein>
<feature type="signal peptide" evidence="1">
    <location>
        <begin position="1"/>
        <end position="26"/>
    </location>
</feature>
<keyword evidence="1" id="KW-0732">Signal</keyword>
<accession>A0A150U124</accession>
<evidence type="ECO:0008006" key="4">
    <source>
        <dbReference type="Google" id="ProtNLM"/>
    </source>
</evidence>
<gene>
    <name evidence="2" type="ORF">BE21_10715</name>
</gene>